<organism evidence="1 2">
    <name type="scientific">Sphingomonas lacunae</name>
    <dbReference type="NCBI Taxonomy" id="2698828"/>
    <lineage>
        <taxon>Bacteria</taxon>
        <taxon>Pseudomonadati</taxon>
        <taxon>Pseudomonadota</taxon>
        <taxon>Alphaproteobacteria</taxon>
        <taxon>Sphingomonadales</taxon>
        <taxon>Sphingomonadaceae</taxon>
        <taxon>Sphingomonas</taxon>
    </lineage>
</organism>
<evidence type="ECO:0008006" key="3">
    <source>
        <dbReference type="Google" id="ProtNLM"/>
    </source>
</evidence>
<dbReference type="Proteomes" id="UP000503018">
    <property type="component" value="Chromosome"/>
</dbReference>
<evidence type="ECO:0000313" key="1">
    <source>
        <dbReference type="EMBL" id="QJQ33072.1"/>
    </source>
</evidence>
<dbReference type="AlphaFoldDB" id="A0A6M4AXI0"/>
<reference evidence="1 2" key="1">
    <citation type="submission" date="2020-01" db="EMBL/GenBank/DDBJ databases">
        <title>Sphingomonas sp. strain CSW-10.</title>
        <authorList>
            <person name="Chen W.-M."/>
        </authorList>
    </citation>
    <scope>NUCLEOTIDE SEQUENCE [LARGE SCALE GENOMIC DNA]</scope>
    <source>
        <strain evidence="1 2">CSW-10</strain>
    </source>
</reference>
<name>A0A6M4AXI0_9SPHN</name>
<protein>
    <recommendedName>
        <fullName evidence="3">Lipoprotein</fullName>
    </recommendedName>
</protein>
<keyword evidence="2" id="KW-1185">Reference proteome</keyword>
<proteinExistence type="predicted"/>
<dbReference type="PROSITE" id="PS51257">
    <property type="entry name" value="PROKAR_LIPOPROTEIN"/>
    <property type="match status" value="1"/>
</dbReference>
<accession>A0A6M4AXI0</accession>
<gene>
    <name evidence="1" type="ORF">GV829_11995</name>
</gene>
<sequence>MGKRRLHSFRAGFIGAGLALSACSTEPDNQKLAEVEAQHVRDAADAGRIFCALNGEQHFQLNCTLDRIASADGQLLMLGRADAGYRRFRITSDGRGVVTADGADEARVSLMDNGLIEVAVAQDRYRLPATVRR</sequence>
<evidence type="ECO:0000313" key="2">
    <source>
        <dbReference type="Proteomes" id="UP000503018"/>
    </source>
</evidence>
<dbReference type="KEGG" id="slan:GV829_11995"/>
<dbReference type="EMBL" id="CP053015">
    <property type="protein sequence ID" value="QJQ33072.1"/>
    <property type="molecule type" value="Genomic_DNA"/>
</dbReference>